<keyword evidence="2" id="KW-0472">Membrane</keyword>
<keyword evidence="2" id="KW-1133">Transmembrane helix</keyword>
<feature type="transmembrane region" description="Helical" evidence="2">
    <location>
        <begin position="453"/>
        <end position="472"/>
    </location>
</feature>
<dbReference type="Pfam" id="PF08341">
    <property type="entry name" value="TED"/>
    <property type="match status" value="1"/>
</dbReference>
<accession>A0ABY4TAZ2</accession>
<gene>
    <name evidence="4" type="ORF">MW084_09395</name>
</gene>
<sequence length="482" mass="48797">MFAALSVQRRERLGRRVAAAVLTSGLVAGGSIAGASVAVADDTPQHQGGASATLDGLAVSDMAVFKDDGKELPAGLFTMTVDGGGTLKTYCIDAERETLSKAKYLETSWDQTSLGRNKDAGKILWILKNSYPQVDDLAGLAAKAKTGPLTEKTAAAGTQVAIWRFSDGADVEAKDPAAEKLADWLEESAQNLQEPKASLTLEPNAVSGKAGEKLGPITVRTNAERATVTAPDTTGVKVTDKDGKPVTEAKDGTELYVDVPAGTADGTAAFDLQASTPVSVGRAFASPTRSQTQILAGSSGSTVSATASATWAKKGAIPALTAEKNCAKGGIDVTAKNEGDEAFTFDLANQKVEVGAGESKTVTVPVGEDQAYDFTIELPGGETKTFKGVLDCKTSSDTTPPTTGGDEPSSAPSPQTGGATGDTTGGDTTGGDTTGGDSGGDLAETGASNATPMIAGIAAALLLLGGGAVFFLRKKKGAADGR</sequence>
<evidence type="ECO:0000313" key="4">
    <source>
        <dbReference type="EMBL" id="URN16125.1"/>
    </source>
</evidence>
<dbReference type="InterPro" id="IPR023849">
    <property type="entry name" value="TQXA_dom"/>
</dbReference>
<feature type="region of interest" description="Disordered" evidence="1">
    <location>
        <begin position="387"/>
        <end position="445"/>
    </location>
</feature>
<dbReference type="EMBL" id="CP095474">
    <property type="protein sequence ID" value="URN16125.1"/>
    <property type="molecule type" value="Genomic_DNA"/>
</dbReference>
<dbReference type="NCBIfam" id="TIGR03934">
    <property type="entry name" value="TQXA_dom"/>
    <property type="match status" value="1"/>
</dbReference>
<dbReference type="RefSeq" id="WP_010473988.1">
    <property type="nucleotide sequence ID" value="NZ_CP095474.1"/>
</dbReference>
<feature type="compositionally biased region" description="Gly residues" evidence="1">
    <location>
        <begin position="418"/>
        <end position="439"/>
    </location>
</feature>
<proteinExistence type="predicted"/>
<dbReference type="NCBIfam" id="NF041528">
    <property type="entry name" value="strep_LAETG"/>
    <property type="match status" value="1"/>
</dbReference>
<dbReference type="NCBIfam" id="TIGR01167">
    <property type="entry name" value="LPXTG_anchor"/>
    <property type="match status" value="1"/>
</dbReference>
<evidence type="ECO:0000256" key="1">
    <source>
        <dbReference type="SAM" id="MobiDB-lite"/>
    </source>
</evidence>
<keyword evidence="5" id="KW-1185">Reference proteome</keyword>
<reference evidence="4" key="1">
    <citation type="submission" date="2022-04" db="EMBL/GenBank/DDBJ databases">
        <title>Systematic whole-genome sequencing reveals an unexpected diversity among actinomycetoma pathogens and provides insights into their antibacterial susceptibilities.</title>
        <authorList>
            <person name="Watson A.K."/>
            <person name="Kepplinger B."/>
            <person name="Bakhiet S.M."/>
            <person name="Mhmoud N.A."/>
            <person name="Chapman J."/>
            <person name="Allenby N."/>
            <person name="Mickiewicz K."/>
            <person name="Goodfellow M."/>
            <person name="Fahal A.H."/>
            <person name="Errington J."/>
        </authorList>
    </citation>
    <scope>NUCLEOTIDE SEQUENCE</scope>
    <source>
        <strain evidence="4">SD 504</strain>
    </source>
</reference>
<keyword evidence="2" id="KW-0812">Transmembrane</keyword>
<dbReference type="InterPro" id="IPR013552">
    <property type="entry name" value="Thioester_dom"/>
</dbReference>
<feature type="compositionally biased region" description="Low complexity" evidence="1">
    <location>
        <begin position="395"/>
        <end position="406"/>
    </location>
</feature>
<feature type="domain" description="Thioester" evidence="3">
    <location>
        <begin position="89"/>
        <end position="190"/>
    </location>
</feature>
<dbReference type="Gene3D" id="1.10.150.480">
    <property type="match status" value="1"/>
</dbReference>
<protein>
    <submittedName>
        <fullName evidence="4">Thioester domain-containing protein</fullName>
    </submittedName>
</protein>
<evidence type="ECO:0000259" key="3">
    <source>
        <dbReference type="Pfam" id="PF08341"/>
    </source>
</evidence>
<name>A0ABY4TAZ2_9ACTN</name>
<organism evidence="4 5">
    <name type="scientific">Streptomyces sudanensis</name>
    <dbReference type="NCBI Taxonomy" id="436397"/>
    <lineage>
        <taxon>Bacteria</taxon>
        <taxon>Bacillati</taxon>
        <taxon>Actinomycetota</taxon>
        <taxon>Actinomycetes</taxon>
        <taxon>Kitasatosporales</taxon>
        <taxon>Streptomycetaceae</taxon>
        <taxon>Streptomyces</taxon>
    </lineage>
</organism>
<evidence type="ECO:0000313" key="5">
    <source>
        <dbReference type="Proteomes" id="UP001056383"/>
    </source>
</evidence>
<evidence type="ECO:0000256" key="2">
    <source>
        <dbReference type="SAM" id="Phobius"/>
    </source>
</evidence>
<dbReference type="Proteomes" id="UP001056383">
    <property type="component" value="Chromosome"/>
</dbReference>